<accession>A0AAX4ICM0</accession>
<feature type="compositionally biased region" description="Low complexity" evidence="1">
    <location>
        <begin position="96"/>
        <end position="113"/>
    </location>
</feature>
<dbReference type="AlphaFoldDB" id="A0AAX4ICM0"/>
<dbReference type="EMBL" id="CP137308">
    <property type="protein sequence ID" value="WQF80972.1"/>
    <property type="molecule type" value="Genomic_DNA"/>
</dbReference>
<dbReference type="RefSeq" id="XP_062778196.1">
    <property type="nucleotide sequence ID" value="XM_062922145.1"/>
</dbReference>
<dbReference type="KEGG" id="cdet:87942489"/>
<sequence length="243" mass="26783">MPGMGMGIDIGMGSRSPMRLQEDGWRTLGSHVGSSLLPGRRRSILEGGRRRRGIRIRTWGGHAWTSEDEQPTTASTEVTSADDLPVDRDDDHYNGQQLHQQRQRQQPPRQLQHYQEQDDVVSAVSAILERLHSRLRRSWDHRLHLAILTRLDLPSANWAMPTSTCHGAPVAAPGMMTQLGFSQGTAKGKRGFDERGIYAYAATWDASSAAAAAAAGKSRRGVHYDGPHVSRGGRQAGEPERHA</sequence>
<gene>
    <name evidence="2" type="ORF">CDEST_05986</name>
</gene>
<evidence type="ECO:0000313" key="3">
    <source>
        <dbReference type="Proteomes" id="UP001322277"/>
    </source>
</evidence>
<feature type="region of interest" description="Disordered" evidence="1">
    <location>
        <begin position="62"/>
        <end position="117"/>
    </location>
</feature>
<keyword evidence="3" id="KW-1185">Reference proteome</keyword>
<dbReference type="GeneID" id="87942489"/>
<evidence type="ECO:0000256" key="1">
    <source>
        <dbReference type="SAM" id="MobiDB-lite"/>
    </source>
</evidence>
<evidence type="ECO:0000313" key="2">
    <source>
        <dbReference type="EMBL" id="WQF80972.1"/>
    </source>
</evidence>
<dbReference type="Proteomes" id="UP001322277">
    <property type="component" value="Chromosome 4"/>
</dbReference>
<proteinExistence type="predicted"/>
<evidence type="ECO:0008006" key="4">
    <source>
        <dbReference type="Google" id="ProtNLM"/>
    </source>
</evidence>
<feature type="region of interest" description="Disordered" evidence="1">
    <location>
        <begin position="215"/>
        <end position="243"/>
    </location>
</feature>
<protein>
    <recommendedName>
        <fullName evidence="4">G-patch domain-containing protein</fullName>
    </recommendedName>
</protein>
<reference evidence="3" key="1">
    <citation type="journal article" date="2023" name="bioRxiv">
        <title>Complete genome of the Medicago anthracnose fungus, Colletotrichum destructivum, reveals a mini-chromosome-like region within a core chromosome.</title>
        <authorList>
            <person name="Lapalu N."/>
            <person name="Simon A."/>
            <person name="Lu A."/>
            <person name="Plaumann P.-L."/>
            <person name="Amselem J."/>
            <person name="Pigne S."/>
            <person name="Auger A."/>
            <person name="Koch C."/>
            <person name="Dallery J.-F."/>
            <person name="O'Connell R.J."/>
        </authorList>
    </citation>
    <scope>NUCLEOTIDE SEQUENCE [LARGE SCALE GENOMIC DNA]</scope>
    <source>
        <strain evidence="3">CBS 520.97</strain>
    </source>
</reference>
<organism evidence="2 3">
    <name type="scientific">Colletotrichum destructivum</name>
    <dbReference type="NCBI Taxonomy" id="34406"/>
    <lineage>
        <taxon>Eukaryota</taxon>
        <taxon>Fungi</taxon>
        <taxon>Dikarya</taxon>
        <taxon>Ascomycota</taxon>
        <taxon>Pezizomycotina</taxon>
        <taxon>Sordariomycetes</taxon>
        <taxon>Hypocreomycetidae</taxon>
        <taxon>Glomerellales</taxon>
        <taxon>Glomerellaceae</taxon>
        <taxon>Colletotrichum</taxon>
        <taxon>Colletotrichum destructivum species complex</taxon>
    </lineage>
</organism>
<name>A0AAX4ICM0_9PEZI</name>